<protein>
    <submittedName>
        <fullName evidence="3">S41 family peptidase</fullName>
    </submittedName>
</protein>
<accession>A0ABW4NA12</accession>
<comment type="caution">
    <text evidence="3">The sequence shown here is derived from an EMBL/GenBank/DDBJ whole genome shotgun (WGS) entry which is preliminary data.</text>
</comment>
<evidence type="ECO:0000313" key="3">
    <source>
        <dbReference type="EMBL" id="MFD1786931.1"/>
    </source>
</evidence>
<dbReference type="EMBL" id="JBHUFC010000002">
    <property type="protein sequence ID" value="MFD1786931.1"/>
    <property type="molecule type" value="Genomic_DNA"/>
</dbReference>
<dbReference type="Gene3D" id="3.90.226.10">
    <property type="entry name" value="2-enoyl-CoA Hydratase, Chain A, domain 1"/>
    <property type="match status" value="1"/>
</dbReference>
<dbReference type="Proteomes" id="UP001597283">
    <property type="component" value="Unassembled WGS sequence"/>
</dbReference>
<name>A0ABW4NA12_9SPHN</name>
<dbReference type="InterPro" id="IPR029045">
    <property type="entry name" value="ClpP/crotonase-like_dom_sf"/>
</dbReference>
<dbReference type="InterPro" id="IPR005151">
    <property type="entry name" value="Tail-specific_protease"/>
</dbReference>
<gene>
    <name evidence="3" type="ORF">ACFSC3_05025</name>
</gene>
<keyword evidence="4" id="KW-1185">Reference proteome</keyword>
<feature type="compositionally biased region" description="Basic and acidic residues" evidence="1">
    <location>
        <begin position="366"/>
        <end position="375"/>
    </location>
</feature>
<dbReference type="SUPFAM" id="SSF52096">
    <property type="entry name" value="ClpP/crotonase"/>
    <property type="match status" value="1"/>
</dbReference>
<organism evidence="3 4">
    <name type="scientific">Sphingomonas floccifaciens</name>
    <dbReference type="NCBI Taxonomy" id="1844115"/>
    <lineage>
        <taxon>Bacteria</taxon>
        <taxon>Pseudomonadati</taxon>
        <taxon>Pseudomonadota</taxon>
        <taxon>Alphaproteobacteria</taxon>
        <taxon>Sphingomonadales</taxon>
        <taxon>Sphingomonadaceae</taxon>
        <taxon>Sphingomonas</taxon>
    </lineage>
</organism>
<feature type="region of interest" description="Disordered" evidence="1">
    <location>
        <begin position="362"/>
        <end position="387"/>
    </location>
</feature>
<evidence type="ECO:0000259" key="2">
    <source>
        <dbReference type="Pfam" id="PF03572"/>
    </source>
</evidence>
<evidence type="ECO:0000256" key="1">
    <source>
        <dbReference type="SAM" id="MobiDB-lite"/>
    </source>
</evidence>
<proteinExistence type="predicted"/>
<dbReference type="Pfam" id="PF03572">
    <property type="entry name" value="Peptidase_S41"/>
    <property type="match status" value="1"/>
</dbReference>
<sequence>MILLLALAAQAVAPPDVARPRDWAATTRADAEAFHARILADHPGPVNRADPGFRAREAKAYATLLARAAKVRDFAGYHWAMRGYVASFDDGHVQFGTLKGSPLLTARWPGFLTGLDPRGKQVVMTRADDAPVPLGAELVACDGLAADPLLARNVGAFAGRWTMLATRRSRAGRLFVDTGNPFITRPATCRFTVQGKPQTVTLTWGPLADPEWTQRLADTTRAAPIQTGARVLADGTRWFSIASFDSNPEGPVAKALNPMIAGMRADRAALLAAPRIVFDLRGNGGGSSQWSHDMATILWGEAAVAKVDAVPTYVEWRASANNVATMRGYVTQWEASKDVSPDALAWARRNADGLAAAQAKGQALWRGDDGSDDAPKTAPAPVTGPTRPVYVLTDGSCASACLDAVDLWTALGAIPIGQETSGDTLYMEVGGGPLPSGLASVGVPMKVYRGRARGSNQPVRPRHPYTGDMRDTAALERWVAALPEGEARRWPID</sequence>
<evidence type="ECO:0000313" key="4">
    <source>
        <dbReference type="Proteomes" id="UP001597283"/>
    </source>
</evidence>
<reference evidence="4" key="1">
    <citation type="journal article" date="2019" name="Int. J. Syst. Evol. Microbiol.">
        <title>The Global Catalogue of Microorganisms (GCM) 10K type strain sequencing project: providing services to taxonomists for standard genome sequencing and annotation.</title>
        <authorList>
            <consortium name="The Broad Institute Genomics Platform"/>
            <consortium name="The Broad Institute Genome Sequencing Center for Infectious Disease"/>
            <person name="Wu L."/>
            <person name="Ma J."/>
        </authorList>
    </citation>
    <scope>NUCLEOTIDE SEQUENCE [LARGE SCALE GENOMIC DNA]</scope>
    <source>
        <strain evidence="4">Q85</strain>
    </source>
</reference>
<feature type="domain" description="Tail specific protease" evidence="2">
    <location>
        <begin position="271"/>
        <end position="423"/>
    </location>
</feature>
<dbReference type="RefSeq" id="WP_380939306.1">
    <property type="nucleotide sequence ID" value="NZ_JBHUFC010000002.1"/>
</dbReference>